<dbReference type="EMBL" id="CP001032">
    <property type="protein sequence ID" value="ACB75515.1"/>
    <property type="molecule type" value="Genomic_DNA"/>
</dbReference>
<evidence type="ECO:0008006" key="4">
    <source>
        <dbReference type="Google" id="ProtNLM"/>
    </source>
</evidence>
<keyword evidence="3" id="KW-1185">Reference proteome</keyword>
<dbReference type="HOGENOM" id="CLU_2094368_0_0_0"/>
<dbReference type="Proteomes" id="UP000007013">
    <property type="component" value="Chromosome"/>
</dbReference>
<dbReference type="eggNOG" id="ENOG5032M00">
    <property type="taxonomic scope" value="Bacteria"/>
</dbReference>
<dbReference type="STRING" id="452637.Oter_2232"/>
<dbReference type="KEGG" id="ote:Oter_2232"/>
<reference evidence="2 3" key="1">
    <citation type="journal article" date="2011" name="J. Bacteriol.">
        <title>Genome sequence of the verrucomicrobium Opitutus terrae PB90-1, an abundant inhabitant of rice paddy soil ecosystems.</title>
        <authorList>
            <person name="van Passel M.W."/>
            <person name="Kant R."/>
            <person name="Palva A."/>
            <person name="Copeland A."/>
            <person name="Lucas S."/>
            <person name="Lapidus A."/>
            <person name="Glavina del Rio T."/>
            <person name="Pitluck S."/>
            <person name="Goltsman E."/>
            <person name="Clum A."/>
            <person name="Sun H."/>
            <person name="Schmutz J."/>
            <person name="Larimer F.W."/>
            <person name="Land M.L."/>
            <person name="Hauser L."/>
            <person name="Kyrpides N."/>
            <person name="Mikhailova N."/>
            <person name="Richardson P.P."/>
            <person name="Janssen P.H."/>
            <person name="de Vos W.M."/>
            <person name="Smidt H."/>
        </authorList>
    </citation>
    <scope>NUCLEOTIDE SEQUENCE [LARGE SCALE GENOMIC DNA]</scope>
    <source>
        <strain evidence="3">DSM 11246 / JCM 15787 / PB90-1</strain>
    </source>
</reference>
<sequence length="116" mass="12728">MRGAHYGKPLRALCRRRRAEYCRGMQKHPRLQLALRWTALLVTLVGVGIWAGTGARLGWTQTSVVAMQRDDVTGIDYPVRQPAFIAGVEVPLVATAAAMSLVAASFALRRRAQRAA</sequence>
<name>B1ZPR2_OPITP</name>
<evidence type="ECO:0000313" key="3">
    <source>
        <dbReference type="Proteomes" id="UP000007013"/>
    </source>
</evidence>
<feature type="transmembrane region" description="Helical" evidence="1">
    <location>
        <begin position="83"/>
        <end position="108"/>
    </location>
</feature>
<feature type="transmembrane region" description="Helical" evidence="1">
    <location>
        <begin position="33"/>
        <end position="53"/>
    </location>
</feature>
<keyword evidence="1" id="KW-0812">Transmembrane</keyword>
<evidence type="ECO:0000256" key="1">
    <source>
        <dbReference type="SAM" id="Phobius"/>
    </source>
</evidence>
<accession>B1ZPR2</accession>
<keyword evidence="1" id="KW-0472">Membrane</keyword>
<organism evidence="2 3">
    <name type="scientific">Opitutus terrae (strain DSM 11246 / JCM 15787 / PB90-1)</name>
    <dbReference type="NCBI Taxonomy" id="452637"/>
    <lineage>
        <taxon>Bacteria</taxon>
        <taxon>Pseudomonadati</taxon>
        <taxon>Verrucomicrobiota</taxon>
        <taxon>Opitutia</taxon>
        <taxon>Opitutales</taxon>
        <taxon>Opitutaceae</taxon>
        <taxon>Opitutus</taxon>
    </lineage>
</organism>
<evidence type="ECO:0000313" key="2">
    <source>
        <dbReference type="EMBL" id="ACB75515.1"/>
    </source>
</evidence>
<proteinExistence type="predicted"/>
<protein>
    <recommendedName>
        <fullName evidence="4">Transmembrane protein</fullName>
    </recommendedName>
</protein>
<gene>
    <name evidence="2" type="ordered locus">Oter_2232</name>
</gene>
<keyword evidence="1" id="KW-1133">Transmembrane helix</keyword>
<dbReference type="AlphaFoldDB" id="B1ZPR2"/>